<evidence type="ECO:0000313" key="2">
    <source>
        <dbReference type="EMBL" id="KAJ6803695.1"/>
    </source>
</evidence>
<name>A0AAX6EIE4_IRIPA</name>
<gene>
    <name evidence="2" type="ORF">M6B38_189470</name>
</gene>
<organism evidence="2 3">
    <name type="scientific">Iris pallida</name>
    <name type="common">Sweet iris</name>
    <dbReference type="NCBI Taxonomy" id="29817"/>
    <lineage>
        <taxon>Eukaryota</taxon>
        <taxon>Viridiplantae</taxon>
        <taxon>Streptophyta</taxon>
        <taxon>Embryophyta</taxon>
        <taxon>Tracheophyta</taxon>
        <taxon>Spermatophyta</taxon>
        <taxon>Magnoliopsida</taxon>
        <taxon>Liliopsida</taxon>
        <taxon>Asparagales</taxon>
        <taxon>Iridaceae</taxon>
        <taxon>Iridoideae</taxon>
        <taxon>Irideae</taxon>
        <taxon>Iris</taxon>
    </lineage>
</organism>
<keyword evidence="3" id="KW-1185">Reference proteome</keyword>
<feature type="compositionally biased region" description="Low complexity" evidence="1">
    <location>
        <begin position="108"/>
        <end position="135"/>
    </location>
</feature>
<dbReference type="AlphaFoldDB" id="A0AAX6EIE4"/>
<comment type="caution">
    <text evidence="2">The sequence shown here is derived from an EMBL/GenBank/DDBJ whole genome shotgun (WGS) entry which is preliminary data.</text>
</comment>
<feature type="region of interest" description="Disordered" evidence="1">
    <location>
        <begin position="102"/>
        <end position="185"/>
    </location>
</feature>
<proteinExistence type="predicted"/>
<feature type="compositionally biased region" description="Low complexity" evidence="1">
    <location>
        <begin position="26"/>
        <end position="39"/>
    </location>
</feature>
<feature type="region of interest" description="Disordered" evidence="1">
    <location>
        <begin position="18"/>
        <end position="42"/>
    </location>
</feature>
<dbReference type="EMBL" id="JANAVB010036419">
    <property type="protein sequence ID" value="KAJ6803695.1"/>
    <property type="molecule type" value="Genomic_DNA"/>
</dbReference>
<evidence type="ECO:0000256" key="1">
    <source>
        <dbReference type="SAM" id="MobiDB-lite"/>
    </source>
</evidence>
<protein>
    <submittedName>
        <fullName evidence="2">Uncharacterized protein</fullName>
    </submittedName>
</protein>
<evidence type="ECO:0000313" key="3">
    <source>
        <dbReference type="Proteomes" id="UP001140949"/>
    </source>
</evidence>
<sequence length="185" mass="20435">MLSLSLSFFFPHTKIPQHPCNPTMQPTSPSSPHLPTTMPDLRPPLGRGLAVGLPHLGLLLHLLHFIRQHHHLSTHCTVNHQFRHHLLQWSPTVVEAARPRALADGARPHSPSARSRSLSNKRQQQCATCARARTTLPRRRRPPTGVADPSVGAPLGRTLGCLPWRPTSSGTRRRGDSCVLHDVPS</sequence>
<reference evidence="2" key="1">
    <citation type="journal article" date="2023" name="GigaByte">
        <title>Genome assembly of the bearded iris, Iris pallida Lam.</title>
        <authorList>
            <person name="Bruccoleri R.E."/>
            <person name="Oakeley E.J."/>
            <person name="Faust A.M.E."/>
            <person name="Altorfer M."/>
            <person name="Dessus-Babus S."/>
            <person name="Burckhardt D."/>
            <person name="Oertli M."/>
            <person name="Naumann U."/>
            <person name="Petersen F."/>
            <person name="Wong J."/>
        </authorList>
    </citation>
    <scope>NUCLEOTIDE SEQUENCE</scope>
    <source>
        <strain evidence="2">GSM-AAB239-AS_SAM_17_03QT</strain>
    </source>
</reference>
<reference evidence="2" key="2">
    <citation type="submission" date="2023-04" db="EMBL/GenBank/DDBJ databases">
        <authorList>
            <person name="Bruccoleri R.E."/>
            <person name="Oakeley E.J."/>
            <person name="Faust A.-M."/>
            <person name="Dessus-Babus S."/>
            <person name="Altorfer M."/>
            <person name="Burckhardt D."/>
            <person name="Oertli M."/>
            <person name="Naumann U."/>
            <person name="Petersen F."/>
            <person name="Wong J."/>
        </authorList>
    </citation>
    <scope>NUCLEOTIDE SEQUENCE</scope>
    <source>
        <strain evidence="2">GSM-AAB239-AS_SAM_17_03QT</strain>
        <tissue evidence="2">Leaf</tissue>
    </source>
</reference>
<accession>A0AAX6EIE4</accession>
<dbReference type="Proteomes" id="UP001140949">
    <property type="component" value="Unassembled WGS sequence"/>
</dbReference>